<reference evidence="2" key="1">
    <citation type="submission" date="2016-10" db="EMBL/GenBank/DDBJ databases">
        <authorList>
            <person name="Varghese N."/>
            <person name="Submissions S."/>
        </authorList>
    </citation>
    <scope>NUCLEOTIDE SEQUENCE [LARGE SCALE GENOMIC DNA]</scope>
    <source>
        <strain evidence="2">CGMCC 4.3525</strain>
    </source>
</reference>
<proteinExistence type="predicted"/>
<dbReference type="STRING" id="402600.SAMN05216188_11886"/>
<organism evidence="1 2">
    <name type="scientific">Lentzea xinjiangensis</name>
    <dbReference type="NCBI Taxonomy" id="402600"/>
    <lineage>
        <taxon>Bacteria</taxon>
        <taxon>Bacillati</taxon>
        <taxon>Actinomycetota</taxon>
        <taxon>Actinomycetes</taxon>
        <taxon>Pseudonocardiales</taxon>
        <taxon>Pseudonocardiaceae</taxon>
        <taxon>Lentzea</taxon>
    </lineage>
</organism>
<keyword evidence="2" id="KW-1185">Reference proteome</keyword>
<accession>A0A1H9TFG2</accession>
<dbReference type="EMBL" id="FOFR01000018">
    <property type="protein sequence ID" value="SER95848.1"/>
    <property type="molecule type" value="Genomic_DNA"/>
</dbReference>
<name>A0A1H9TFG2_9PSEU</name>
<dbReference type="RefSeq" id="WP_089957425.1">
    <property type="nucleotide sequence ID" value="NZ_FOFR01000018.1"/>
</dbReference>
<sequence length="163" mass="17495">MDRATYLDNLVPLAVRLVCAVHDEGPAATTAALDAIAALDAPDDVHPWTALAVTLAAMSDPNRGTEDTLGWVRHLDPGTDALPIPHQNINTRLAIELALAGNLPAHALTNDEGAEVVRILLERGWPENEIRDHLDGEPALIHRWVVREHAARARGAKKTGTAA</sequence>
<gene>
    <name evidence="1" type="ORF">SAMN05216188_11886</name>
</gene>
<evidence type="ECO:0000313" key="1">
    <source>
        <dbReference type="EMBL" id="SER95848.1"/>
    </source>
</evidence>
<dbReference type="Proteomes" id="UP000199352">
    <property type="component" value="Unassembled WGS sequence"/>
</dbReference>
<evidence type="ECO:0000313" key="2">
    <source>
        <dbReference type="Proteomes" id="UP000199352"/>
    </source>
</evidence>
<protein>
    <submittedName>
        <fullName evidence="1">Uncharacterized protein</fullName>
    </submittedName>
</protein>
<dbReference type="AlphaFoldDB" id="A0A1H9TFG2"/>